<dbReference type="InterPro" id="IPR026870">
    <property type="entry name" value="Zinc_ribbon_dom"/>
</dbReference>
<comment type="caution">
    <text evidence="3">The sequence shown here is derived from an EMBL/GenBank/DDBJ whole genome shotgun (WGS) entry which is preliminary data.</text>
</comment>
<evidence type="ECO:0000313" key="3">
    <source>
        <dbReference type="EMBL" id="KXB01517.1"/>
    </source>
</evidence>
<dbReference type="EMBL" id="LHXX01000048">
    <property type="protein sequence ID" value="KXB01517.1"/>
    <property type="molecule type" value="Genomic_DNA"/>
</dbReference>
<dbReference type="Pfam" id="PF13240">
    <property type="entry name" value="Zn_Ribbon_1"/>
    <property type="match status" value="1"/>
</dbReference>
<proteinExistence type="predicted"/>
<keyword evidence="1" id="KW-1133">Transmembrane helix</keyword>
<name>A0A133V531_9EURY</name>
<organism evidence="3 4">
    <name type="scientific">candidate division MSBL1 archaeon SCGC-AAA261D19</name>
    <dbReference type="NCBI Taxonomy" id="1698273"/>
    <lineage>
        <taxon>Archaea</taxon>
        <taxon>Methanobacteriati</taxon>
        <taxon>Methanobacteriota</taxon>
        <taxon>candidate division MSBL1</taxon>
    </lineage>
</organism>
<evidence type="ECO:0000259" key="2">
    <source>
        <dbReference type="Pfam" id="PF13240"/>
    </source>
</evidence>
<gene>
    <name evidence="3" type="ORF">AKJ43_03320</name>
</gene>
<feature type="domain" description="Zinc-ribbon" evidence="2">
    <location>
        <begin position="124"/>
        <end position="145"/>
    </location>
</feature>
<dbReference type="AlphaFoldDB" id="A0A133V531"/>
<protein>
    <recommendedName>
        <fullName evidence="2">Zinc-ribbon domain-containing protein</fullName>
    </recommendedName>
</protein>
<keyword evidence="1" id="KW-0812">Transmembrane</keyword>
<feature type="transmembrane region" description="Helical" evidence="1">
    <location>
        <begin position="26"/>
        <end position="44"/>
    </location>
</feature>
<evidence type="ECO:0000256" key="1">
    <source>
        <dbReference type="SAM" id="Phobius"/>
    </source>
</evidence>
<keyword evidence="1" id="KW-0472">Membrane</keyword>
<reference evidence="3 4" key="1">
    <citation type="journal article" date="2016" name="Sci. Rep.">
        <title>Metabolic traits of an uncultured archaeal lineage -MSBL1- from brine pools of the Red Sea.</title>
        <authorList>
            <person name="Mwirichia R."/>
            <person name="Alam I."/>
            <person name="Rashid M."/>
            <person name="Vinu M."/>
            <person name="Ba-Alawi W."/>
            <person name="Anthony Kamau A."/>
            <person name="Kamanda Ngugi D."/>
            <person name="Goker M."/>
            <person name="Klenk H.P."/>
            <person name="Bajic V."/>
            <person name="Stingl U."/>
        </authorList>
    </citation>
    <scope>NUCLEOTIDE SEQUENCE [LARGE SCALE GENOMIC DNA]</scope>
    <source>
        <strain evidence="3">SCGC-AAA261D19</strain>
    </source>
</reference>
<sequence length="146" mass="16063">MWVRKKNFSLVLWKLIGEGEGVKSKTFGIGVFILILGVLGFLLAQDITDEYQTTGGQLVRGLSEEEQQNYETWMGIKYGSAFFGLIGFGLTLYGGLAEGGKQETKKTIKTEPGRTKTTTPKSNYCRFCGEKIPPGADYCPSCGKEI</sequence>
<keyword evidence="4" id="KW-1185">Reference proteome</keyword>
<evidence type="ECO:0000313" key="4">
    <source>
        <dbReference type="Proteomes" id="UP000070400"/>
    </source>
</evidence>
<feature type="transmembrane region" description="Helical" evidence="1">
    <location>
        <begin position="78"/>
        <end position="96"/>
    </location>
</feature>
<dbReference type="Proteomes" id="UP000070400">
    <property type="component" value="Unassembled WGS sequence"/>
</dbReference>
<accession>A0A133V531</accession>